<gene>
    <name evidence="3" type="primary">queF_1</name>
    <name evidence="3" type="ORF">NCTC13159_00277</name>
    <name evidence="2" type="ORF">RO07_19650</name>
</gene>
<reference evidence="2" key="2">
    <citation type="submission" date="2016-11" db="EMBL/GenBank/DDBJ databases">
        <title>Complete Genome Sequencing of Pandoraea pulmonicola DSM 16583.</title>
        <authorList>
            <person name="Chan K.-G."/>
        </authorList>
    </citation>
    <scope>NUCLEOTIDE SEQUENCE</scope>
    <source>
        <strain evidence="2">DSM 16583</strain>
    </source>
</reference>
<keyword evidence="4" id="KW-1185">Reference proteome</keyword>
<dbReference type="InterPro" id="IPR050084">
    <property type="entry name" value="NADPH_dep_7-cyano-7-deazaG_red"/>
</dbReference>
<dbReference type="GO" id="GO:0008616">
    <property type="term" value="P:tRNA queuosine(34) biosynthetic process"/>
    <property type="evidence" value="ECO:0007669"/>
    <property type="project" value="InterPro"/>
</dbReference>
<dbReference type="InterPro" id="IPR029139">
    <property type="entry name" value="QueF_N"/>
</dbReference>
<dbReference type="Gene3D" id="3.30.1130.10">
    <property type="match status" value="2"/>
</dbReference>
<dbReference type="GO" id="GO:0033739">
    <property type="term" value="F:preQ1 synthase activity"/>
    <property type="evidence" value="ECO:0007669"/>
    <property type="project" value="UniProtKB-EC"/>
</dbReference>
<organism evidence="3 5">
    <name type="scientific">Pandoraea pulmonicola</name>
    <dbReference type="NCBI Taxonomy" id="93221"/>
    <lineage>
        <taxon>Bacteria</taxon>
        <taxon>Pseudomonadati</taxon>
        <taxon>Pseudomonadota</taxon>
        <taxon>Betaproteobacteria</taxon>
        <taxon>Burkholderiales</taxon>
        <taxon>Burkholderiaceae</taxon>
        <taxon>Pandoraea</taxon>
    </lineage>
</organism>
<sequence>MTFRDSHRPPQWELADIDLSAARPLSRQRAAIHPIPRSRLRCRPPSAIVAARGYDLWNHYEVSWLDMHERPQIAVVELVIPCSSPYTLEMADAQRYFLTLREQCFESPEALEAHVAGELSRSLQEYVLVRTTPVRQAVRTTMACAPDTQTLDSEPVGVVRGGVRADLLSRARDAAAAPSSCASSSPFPSTVHECLTSDLLSIRCPLSGGVDYGTVWFDYTGTPICRRSLLAYVLSYRDSEMYIEQCVETLFSDILAQCAPTRLVVSARFTRRHGIDINPVRSTHATSVTNLRTVRQ</sequence>
<evidence type="ECO:0000313" key="2">
    <source>
        <dbReference type="EMBL" id="APD13448.1"/>
    </source>
</evidence>
<dbReference type="RefSeq" id="WP_052267207.1">
    <property type="nucleotide sequence ID" value="NZ_CP010310.2"/>
</dbReference>
<dbReference type="InterPro" id="IPR043133">
    <property type="entry name" value="GTP-CH-I_C/QueF"/>
</dbReference>
<protein>
    <submittedName>
        <fullName evidence="3">NADPH-dependent 7-cyano-7-deazaguanine reductase</fullName>
        <ecNumber evidence="3">1.7.1.13</ecNumber>
    </submittedName>
</protein>
<evidence type="ECO:0000259" key="1">
    <source>
        <dbReference type="Pfam" id="PF14819"/>
    </source>
</evidence>
<dbReference type="KEGG" id="ppul:RO07_19650"/>
<feature type="domain" description="NADPH-dependent 7-cyano-7-deazaguanine reductase N-terminal" evidence="1">
    <location>
        <begin position="32"/>
        <end position="130"/>
    </location>
</feature>
<dbReference type="Pfam" id="PF14489">
    <property type="entry name" value="QueF"/>
    <property type="match status" value="1"/>
</dbReference>
<dbReference type="Proteomes" id="UP000254589">
    <property type="component" value="Unassembled WGS sequence"/>
</dbReference>
<evidence type="ECO:0000313" key="3">
    <source>
        <dbReference type="EMBL" id="SUA88827.1"/>
    </source>
</evidence>
<accession>A0AAJ4Z8Q5</accession>
<dbReference type="EMBL" id="UGSJ01000001">
    <property type="protein sequence ID" value="SUA88827.1"/>
    <property type="molecule type" value="Genomic_DNA"/>
</dbReference>
<dbReference type="EMBL" id="CP010310">
    <property type="protein sequence ID" value="APD13448.1"/>
    <property type="molecule type" value="Genomic_DNA"/>
</dbReference>
<dbReference type="Pfam" id="PF14819">
    <property type="entry name" value="QueF_N"/>
    <property type="match status" value="1"/>
</dbReference>
<name>A0AAJ4Z8Q5_PANPU</name>
<dbReference type="PANTHER" id="PTHR34354:SF1">
    <property type="entry name" value="NADPH-DEPENDENT 7-CYANO-7-DEAZAGUANINE REDUCTASE"/>
    <property type="match status" value="1"/>
</dbReference>
<evidence type="ECO:0000313" key="5">
    <source>
        <dbReference type="Proteomes" id="UP000254589"/>
    </source>
</evidence>
<reference evidence="4" key="1">
    <citation type="submission" date="2014-12" db="EMBL/GenBank/DDBJ databases">
        <title>Complete Genome Sequencing of Pandoraea pulmonicola DSM 16583.</title>
        <authorList>
            <person name="Chan K.-G."/>
        </authorList>
    </citation>
    <scope>NUCLEOTIDE SEQUENCE [LARGE SCALE GENOMIC DNA]</scope>
    <source>
        <strain evidence="4">DSM 16583</strain>
    </source>
</reference>
<dbReference type="InterPro" id="IPR029500">
    <property type="entry name" value="QueF"/>
</dbReference>
<keyword evidence="3" id="KW-0560">Oxidoreductase</keyword>
<evidence type="ECO:0000313" key="4">
    <source>
        <dbReference type="Proteomes" id="UP000035086"/>
    </source>
</evidence>
<dbReference type="Proteomes" id="UP000035086">
    <property type="component" value="Chromosome"/>
</dbReference>
<reference evidence="3 5" key="3">
    <citation type="submission" date="2018-06" db="EMBL/GenBank/DDBJ databases">
        <authorList>
            <consortium name="Pathogen Informatics"/>
            <person name="Doyle S."/>
        </authorList>
    </citation>
    <scope>NUCLEOTIDE SEQUENCE [LARGE SCALE GENOMIC DNA]</scope>
    <source>
        <strain evidence="3 5">NCTC13159</strain>
    </source>
</reference>
<dbReference type="EC" id="1.7.1.13" evidence="3"/>
<proteinExistence type="predicted"/>
<dbReference type="PANTHER" id="PTHR34354">
    <property type="entry name" value="NADPH-DEPENDENT 7-CYANO-7-DEAZAGUANINE REDUCTASE"/>
    <property type="match status" value="1"/>
</dbReference>
<dbReference type="AlphaFoldDB" id="A0AAJ4Z8Q5"/>